<protein>
    <submittedName>
        <fullName evidence="2">Uncharacterized protein</fullName>
    </submittedName>
</protein>
<proteinExistence type="predicted"/>
<organism evidence="2">
    <name type="scientific">Heterosigma akashiwo</name>
    <name type="common">Chromophytic alga</name>
    <name type="synonym">Heterosigma carterae</name>
    <dbReference type="NCBI Taxonomy" id="2829"/>
    <lineage>
        <taxon>Eukaryota</taxon>
        <taxon>Sar</taxon>
        <taxon>Stramenopiles</taxon>
        <taxon>Ochrophyta</taxon>
        <taxon>Raphidophyceae</taxon>
        <taxon>Chattonellales</taxon>
        <taxon>Chattonellaceae</taxon>
        <taxon>Heterosigma</taxon>
    </lineage>
</organism>
<dbReference type="AlphaFoldDB" id="A0A7S3UP38"/>
<gene>
    <name evidence="2" type="ORF">HAKA00212_LOCUS568</name>
</gene>
<accession>A0A7S3UP38</accession>
<feature type="region of interest" description="Disordered" evidence="1">
    <location>
        <begin position="63"/>
        <end position="97"/>
    </location>
</feature>
<sequence length="142" mass="13843">MLVSTFRRSVVSAGTLILGVPGGRSLGLSGGVVTGLGEASTVFFRFATGVLLLLRERRDAWLGRGAGSGPGESDPGETEGPPLGMYPAPTLGRPASKSLGRAVGRAASSAADAAIACRGLAGRGFSAGCTAPSGGNAGGLNG</sequence>
<name>A0A7S3UP38_HETAK</name>
<reference evidence="2" key="1">
    <citation type="submission" date="2021-01" db="EMBL/GenBank/DDBJ databases">
        <authorList>
            <person name="Corre E."/>
            <person name="Pelletier E."/>
            <person name="Niang G."/>
            <person name="Scheremetjew M."/>
            <person name="Finn R."/>
            <person name="Kale V."/>
            <person name="Holt S."/>
            <person name="Cochrane G."/>
            <person name="Meng A."/>
            <person name="Brown T."/>
            <person name="Cohen L."/>
        </authorList>
    </citation>
    <scope>NUCLEOTIDE SEQUENCE</scope>
    <source>
        <strain evidence="2">CCMP3107</strain>
    </source>
</reference>
<evidence type="ECO:0000256" key="1">
    <source>
        <dbReference type="SAM" id="MobiDB-lite"/>
    </source>
</evidence>
<evidence type="ECO:0000313" key="2">
    <source>
        <dbReference type="EMBL" id="CAE0620710.1"/>
    </source>
</evidence>
<dbReference type="EMBL" id="HBIU01001659">
    <property type="protein sequence ID" value="CAE0620710.1"/>
    <property type="molecule type" value="Transcribed_RNA"/>
</dbReference>